<keyword evidence="2" id="KW-1185">Reference proteome</keyword>
<comment type="caution">
    <text evidence="1">The sequence shown here is derived from an EMBL/GenBank/DDBJ whole genome shotgun (WGS) entry which is preliminary data.</text>
</comment>
<proteinExistence type="predicted"/>
<evidence type="ECO:0000313" key="2">
    <source>
        <dbReference type="Proteomes" id="UP000886501"/>
    </source>
</evidence>
<organism evidence="1 2">
    <name type="scientific">Thelephora ganbajun</name>
    <name type="common">Ganba fungus</name>
    <dbReference type="NCBI Taxonomy" id="370292"/>
    <lineage>
        <taxon>Eukaryota</taxon>
        <taxon>Fungi</taxon>
        <taxon>Dikarya</taxon>
        <taxon>Basidiomycota</taxon>
        <taxon>Agaricomycotina</taxon>
        <taxon>Agaricomycetes</taxon>
        <taxon>Thelephorales</taxon>
        <taxon>Thelephoraceae</taxon>
        <taxon>Thelephora</taxon>
    </lineage>
</organism>
<accession>A0ACB6Z6B1</accession>
<name>A0ACB6Z6B1_THEGA</name>
<reference evidence="1" key="2">
    <citation type="journal article" date="2020" name="Nat. Commun.">
        <title>Large-scale genome sequencing of mycorrhizal fungi provides insights into the early evolution of symbiotic traits.</title>
        <authorList>
            <person name="Miyauchi S."/>
            <person name="Kiss E."/>
            <person name="Kuo A."/>
            <person name="Drula E."/>
            <person name="Kohler A."/>
            <person name="Sanchez-Garcia M."/>
            <person name="Morin E."/>
            <person name="Andreopoulos B."/>
            <person name="Barry K.W."/>
            <person name="Bonito G."/>
            <person name="Buee M."/>
            <person name="Carver A."/>
            <person name="Chen C."/>
            <person name="Cichocki N."/>
            <person name="Clum A."/>
            <person name="Culley D."/>
            <person name="Crous P.W."/>
            <person name="Fauchery L."/>
            <person name="Girlanda M."/>
            <person name="Hayes R.D."/>
            <person name="Keri Z."/>
            <person name="LaButti K."/>
            <person name="Lipzen A."/>
            <person name="Lombard V."/>
            <person name="Magnuson J."/>
            <person name="Maillard F."/>
            <person name="Murat C."/>
            <person name="Nolan M."/>
            <person name="Ohm R.A."/>
            <person name="Pangilinan J."/>
            <person name="Pereira M.F."/>
            <person name="Perotto S."/>
            <person name="Peter M."/>
            <person name="Pfister S."/>
            <person name="Riley R."/>
            <person name="Sitrit Y."/>
            <person name="Stielow J.B."/>
            <person name="Szollosi G."/>
            <person name="Zifcakova L."/>
            <person name="Stursova M."/>
            <person name="Spatafora J.W."/>
            <person name="Tedersoo L."/>
            <person name="Vaario L.M."/>
            <person name="Yamada A."/>
            <person name="Yan M."/>
            <person name="Wang P."/>
            <person name="Xu J."/>
            <person name="Bruns T."/>
            <person name="Baldrian P."/>
            <person name="Vilgalys R."/>
            <person name="Dunand C."/>
            <person name="Henrissat B."/>
            <person name="Grigoriev I.V."/>
            <person name="Hibbett D."/>
            <person name="Nagy L.G."/>
            <person name="Martin F.M."/>
        </authorList>
    </citation>
    <scope>NUCLEOTIDE SEQUENCE</scope>
    <source>
        <strain evidence="1">P2</strain>
    </source>
</reference>
<sequence length="198" mass="21846">MGSGGPTAQTRREGNFVRRSLFWASASGRSDGGCTIRRLCRRPRSCDAPSLISEFGYSNRKGPLGWEQSIVHFELYRPRPDMKTLHQLLGPNRTACDMDTLGSLQLCCILKAICSKGHPGTGSSGEASSTCPTRNGATRATPRLLIRRVSTPLVIWVRGCLQMYPLSRRTLSTIDRGLITALGNSDFEVWPDPDAHRR</sequence>
<gene>
    <name evidence="1" type="ORF">BDM02DRAFT_712407</name>
</gene>
<protein>
    <submittedName>
        <fullName evidence="1">Uncharacterized protein</fullName>
    </submittedName>
</protein>
<evidence type="ECO:0000313" key="1">
    <source>
        <dbReference type="EMBL" id="KAF9645074.1"/>
    </source>
</evidence>
<dbReference type="EMBL" id="MU118105">
    <property type="protein sequence ID" value="KAF9645074.1"/>
    <property type="molecule type" value="Genomic_DNA"/>
</dbReference>
<dbReference type="Proteomes" id="UP000886501">
    <property type="component" value="Unassembled WGS sequence"/>
</dbReference>
<reference evidence="1" key="1">
    <citation type="submission" date="2019-10" db="EMBL/GenBank/DDBJ databases">
        <authorList>
            <consortium name="DOE Joint Genome Institute"/>
            <person name="Kuo A."/>
            <person name="Miyauchi S."/>
            <person name="Kiss E."/>
            <person name="Drula E."/>
            <person name="Kohler A."/>
            <person name="Sanchez-Garcia M."/>
            <person name="Andreopoulos B."/>
            <person name="Barry K.W."/>
            <person name="Bonito G."/>
            <person name="Buee M."/>
            <person name="Carver A."/>
            <person name="Chen C."/>
            <person name="Cichocki N."/>
            <person name="Clum A."/>
            <person name="Culley D."/>
            <person name="Crous P.W."/>
            <person name="Fauchery L."/>
            <person name="Girlanda M."/>
            <person name="Hayes R."/>
            <person name="Keri Z."/>
            <person name="Labutti K."/>
            <person name="Lipzen A."/>
            <person name="Lombard V."/>
            <person name="Magnuson J."/>
            <person name="Maillard F."/>
            <person name="Morin E."/>
            <person name="Murat C."/>
            <person name="Nolan M."/>
            <person name="Ohm R."/>
            <person name="Pangilinan J."/>
            <person name="Pereira M."/>
            <person name="Perotto S."/>
            <person name="Peter M."/>
            <person name="Riley R."/>
            <person name="Sitrit Y."/>
            <person name="Stielow B."/>
            <person name="Szollosi G."/>
            <person name="Zifcakova L."/>
            <person name="Stursova M."/>
            <person name="Spatafora J.W."/>
            <person name="Tedersoo L."/>
            <person name="Vaario L.-M."/>
            <person name="Yamada A."/>
            <person name="Yan M."/>
            <person name="Wang P."/>
            <person name="Xu J."/>
            <person name="Bruns T."/>
            <person name="Baldrian P."/>
            <person name="Vilgalys R."/>
            <person name="Henrissat B."/>
            <person name="Grigoriev I.V."/>
            <person name="Hibbett D."/>
            <person name="Nagy L.G."/>
            <person name="Martin F.M."/>
        </authorList>
    </citation>
    <scope>NUCLEOTIDE SEQUENCE</scope>
    <source>
        <strain evidence="1">P2</strain>
    </source>
</reference>